<comment type="caution">
    <text evidence="1">The sequence shown here is derived from an EMBL/GenBank/DDBJ whole genome shotgun (WGS) entry which is preliminary data.</text>
</comment>
<accession>A0A2T0PW04</accession>
<protein>
    <submittedName>
        <fullName evidence="1">Uncharacterized protein</fullName>
    </submittedName>
</protein>
<gene>
    <name evidence="1" type="ORF">CLV72_109219</name>
</gene>
<organism evidence="1 2">
    <name type="scientific">Allonocardiopsis opalescens</name>
    <dbReference type="NCBI Taxonomy" id="1144618"/>
    <lineage>
        <taxon>Bacteria</taxon>
        <taxon>Bacillati</taxon>
        <taxon>Actinomycetota</taxon>
        <taxon>Actinomycetes</taxon>
        <taxon>Streptosporangiales</taxon>
        <taxon>Allonocardiopsis</taxon>
    </lineage>
</organism>
<proteinExistence type="predicted"/>
<sequence length="94" mass="10425">MSADIAPGARALLETVAAALDIPRPAIEFRAIDRHRAVQRRRAEAARTCIRRALAEGADERRLAALAAELREQLAEAPVDYPVRDELDGWEVPR</sequence>
<reference evidence="1 2" key="1">
    <citation type="submission" date="2018-03" db="EMBL/GenBank/DDBJ databases">
        <title>Genomic Encyclopedia of Archaeal and Bacterial Type Strains, Phase II (KMG-II): from individual species to whole genera.</title>
        <authorList>
            <person name="Goeker M."/>
        </authorList>
    </citation>
    <scope>NUCLEOTIDE SEQUENCE [LARGE SCALE GENOMIC DNA]</scope>
    <source>
        <strain evidence="1 2">DSM 45601</strain>
    </source>
</reference>
<keyword evidence="2" id="KW-1185">Reference proteome</keyword>
<dbReference type="Proteomes" id="UP000237846">
    <property type="component" value="Unassembled WGS sequence"/>
</dbReference>
<evidence type="ECO:0000313" key="1">
    <source>
        <dbReference type="EMBL" id="PRX95610.1"/>
    </source>
</evidence>
<dbReference type="EMBL" id="PVZC01000009">
    <property type="protein sequence ID" value="PRX95610.1"/>
    <property type="molecule type" value="Genomic_DNA"/>
</dbReference>
<dbReference type="RefSeq" id="WP_106251831.1">
    <property type="nucleotide sequence ID" value="NZ_PVZC01000009.1"/>
</dbReference>
<name>A0A2T0PW04_9ACTN</name>
<evidence type="ECO:0000313" key="2">
    <source>
        <dbReference type="Proteomes" id="UP000237846"/>
    </source>
</evidence>
<dbReference type="AlphaFoldDB" id="A0A2T0PW04"/>